<proteinExistence type="predicted"/>
<evidence type="ECO:0000313" key="4">
    <source>
        <dbReference type="EMBL" id="CZR67930.1"/>
    </source>
</evidence>
<dbReference type="PROSITE" id="PS50089">
    <property type="entry name" value="ZF_RING_2"/>
    <property type="match status" value="1"/>
</dbReference>
<feature type="region of interest" description="Disordered" evidence="2">
    <location>
        <begin position="319"/>
        <end position="356"/>
    </location>
</feature>
<dbReference type="Proteomes" id="UP000184330">
    <property type="component" value="Unassembled WGS sequence"/>
</dbReference>
<dbReference type="EMBL" id="FJOG01000049">
    <property type="protein sequence ID" value="CZR67930.1"/>
    <property type="molecule type" value="Genomic_DNA"/>
</dbReference>
<feature type="compositionally biased region" description="Basic residues" evidence="2">
    <location>
        <begin position="324"/>
        <end position="336"/>
    </location>
</feature>
<feature type="domain" description="RING-type" evidence="3">
    <location>
        <begin position="98"/>
        <end position="153"/>
    </location>
</feature>
<feature type="compositionally biased region" description="Polar residues" evidence="2">
    <location>
        <begin position="279"/>
        <end position="290"/>
    </location>
</feature>
<dbReference type="InterPro" id="IPR001841">
    <property type="entry name" value="Znf_RING"/>
</dbReference>
<dbReference type="GO" id="GO:0008270">
    <property type="term" value="F:zinc ion binding"/>
    <property type="evidence" value="ECO:0007669"/>
    <property type="project" value="UniProtKB-KW"/>
</dbReference>
<sequence length="356" mass="40483">MLIDRIPSSSSTTNVPTSAQARTARRNRLLDRWDVRKFRARRRTEEWVNNIRAEQYDLTKAHVDVGSRPYIVTPTGNPYMDLYTEVPLPSLPVPIDNCAWCQFSLASQDAILESGPPNSLPCGHTFHYNCIVELFEKRTRAKEKEVRKCPLCNTWFRDVREIPDFYGRYRSKEHIFDSSCASSVMSESNCGDLRGDREPPWFEEMPAMESVAISVGGPRDIVLCSEASSMALEEDLGSPILVVDPAQRDQDMLDAARQSVAVEAAIVSRRTPSRRDSGYESSSTQQQEAQVPQRLIRNAEVNGNATSQNQQLSYMVTLRLPSRGARRSSRQRRRPRRFVDETAKEIRSGGIRRGRR</sequence>
<feature type="compositionally biased region" description="Low complexity" evidence="2">
    <location>
        <begin position="7"/>
        <end position="18"/>
    </location>
</feature>
<dbReference type="Gene3D" id="3.30.40.10">
    <property type="entry name" value="Zinc/RING finger domain, C3HC4 (zinc finger)"/>
    <property type="match status" value="1"/>
</dbReference>
<organism evidence="4 5">
    <name type="scientific">Phialocephala subalpina</name>
    <dbReference type="NCBI Taxonomy" id="576137"/>
    <lineage>
        <taxon>Eukaryota</taxon>
        <taxon>Fungi</taxon>
        <taxon>Dikarya</taxon>
        <taxon>Ascomycota</taxon>
        <taxon>Pezizomycotina</taxon>
        <taxon>Leotiomycetes</taxon>
        <taxon>Helotiales</taxon>
        <taxon>Mollisiaceae</taxon>
        <taxon>Phialocephala</taxon>
        <taxon>Phialocephala fortinii species complex</taxon>
    </lineage>
</organism>
<keyword evidence="1" id="KW-0862">Zinc</keyword>
<accession>A0A1L7XSC5</accession>
<dbReference type="OrthoDB" id="8062037at2759"/>
<evidence type="ECO:0000313" key="5">
    <source>
        <dbReference type="Proteomes" id="UP000184330"/>
    </source>
</evidence>
<dbReference type="CDD" id="cd16448">
    <property type="entry name" value="RING-H2"/>
    <property type="match status" value="1"/>
</dbReference>
<dbReference type="SUPFAM" id="SSF57850">
    <property type="entry name" value="RING/U-box"/>
    <property type="match status" value="1"/>
</dbReference>
<gene>
    <name evidence="4" type="ORF">PAC_17829</name>
</gene>
<reference evidence="4 5" key="1">
    <citation type="submission" date="2016-03" db="EMBL/GenBank/DDBJ databases">
        <authorList>
            <person name="Ploux O."/>
        </authorList>
    </citation>
    <scope>NUCLEOTIDE SEQUENCE [LARGE SCALE GENOMIC DNA]</scope>
    <source>
        <strain evidence="4 5">UAMH 11012</strain>
    </source>
</reference>
<keyword evidence="5" id="KW-1185">Reference proteome</keyword>
<evidence type="ECO:0000256" key="1">
    <source>
        <dbReference type="PROSITE-ProRule" id="PRU00175"/>
    </source>
</evidence>
<feature type="region of interest" description="Disordered" evidence="2">
    <location>
        <begin position="1"/>
        <end position="23"/>
    </location>
</feature>
<feature type="region of interest" description="Disordered" evidence="2">
    <location>
        <begin position="268"/>
        <end position="292"/>
    </location>
</feature>
<dbReference type="AlphaFoldDB" id="A0A1L7XSC5"/>
<keyword evidence="1" id="KW-0863">Zinc-finger</keyword>
<dbReference type="Pfam" id="PF13639">
    <property type="entry name" value="zf-RING_2"/>
    <property type="match status" value="1"/>
</dbReference>
<name>A0A1L7XSC5_9HELO</name>
<dbReference type="SMART" id="SM00184">
    <property type="entry name" value="RING"/>
    <property type="match status" value="1"/>
</dbReference>
<evidence type="ECO:0000256" key="2">
    <source>
        <dbReference type="SAM" id="MobiDB-lite"/>
    </source>
</evidence>
<feature type="compositionally biased region" description="Basic and acidic residues" evidence="2">
    <location>
        <begin position="337"/>
        <end position="347"/>
    </location>
</feature>
<keyword evidence="1" id="KW-0479">Metal-binding</keyword>
<evidence type="ECO:0000259" key="3">
    <source>
        <dbReference type="PROSITE" id="PS50089"/>
    </source>
</evidence>
<protein>
    <recommendedName>
        <fullName evidence="3">RING-type domain-containing protein</fullName>
    </recommendedName>
</protein>
<dbReference type="InterPro" id="IPR013083">
    <property type="entry name" value="Znf_RING/FYVE/PHD"/>
</dbReference>